<dbReference type="Proteomes" id="UP000827986">
    <property type="component" value="Unassembled WGS sequence"/>
</dbReference>
<keyword evidence="2" id="KW-1185">Reference proteome</keyword>
<evidence type="ECO:0000313" key="2">
    <source>
        <dbReference type="Proteomes" id="UP000827986"/>
    </source>
</evidence>
<evidence type="ECO:0000313" key="1">
    <source>
        <dbReference type="EMBL" id="KAH1173998.1"/>
    </source>
</evidence>
<gene>
    <name evidence="1" type="ORF">KIL84_017837</name>
</gene>
<reference evidence="1" key="1">
    <citation type="submission" date="2021-09" db="EMBL/GenBank/DDBJ databases">
        <title>The genome of Mauremys mutica provides insights into the evolution of semi-aquatic lifestyle.</title>
        <authorList>
            <person name="Gong S."/>
            <person name="Gao Y."/>
        </authorList>
    </citation>
    <scope>NUCLEOTIDE SEQUENCE</scope>
    <source>
        <strain evidence="1">MM-2020</strain>
        <tissue evidence="1">Muscle</tissue>
    </source>
</reference>
<dbReference type="EMBL" id="JAHDVG010000482">
    <property type="protein sequence ID" value="KAH1173998.1"/>
    <property type="molecule type" value="Genomic_DNA"/>
</dbReference>
<dbReference type="AlphaFoldDB" id="A0A9D4AXA0"/>
<sequence>MSAWTRHGYGGVPDCHLKVFSHLNGRWQPLTNIRTQWIWTSGKLIHLPEKVEKHCSSTQENEINGYKCRIPLSVLHSGLSLKKCMRLKFVKGDAQLIKKPSRC</sequence>
<proteinExistence type="predicted"/>
<organism evidence="1 2">
    <name type="scientific">Mauremys mutica</name>
    <name type="common">yellowpond turtle</name>
    <dbReference type="NCBI Taxonomy" id="74926"/>
    <lineage>
        <taxon>Eukaryota</taxon>
        <taxon>Metazoa</taxon>
        <taxon>Chordata</taxon>
        <taxon>Craniata</taxon>
        <taxon>Vertebrata</taxon>
        <taxon>Euteleostomi</taxon>
        <taxon>Archelosauria</taxon>
        <taxon>Testudinata</taxon>
        <taxon>Testudines</taxon>
        <taxon>Cryptodira</taxon>
        <taxon>Durocryptodira</taxon>
        <taxon>Testudinoidea</taxon>
        <taxon>Geoemydidae</taxon>
        <taxon>Geoemydinae</taxon>
        <taxon>Mauremys</taxon>
    </lineage>
</organism>
<name>A0A9D4AXA0_9SAUR</name>
<accession>A0A9D4AXA0</accession>
<protein>
    <submittedName>
        <fullName evidence="1">Uncharacterized protein</fullName>
    </submittedName>
</protein>
<comment type="caution">
    <text evidence="1">The sequence shown here is derived from an EMBL/GenBank/DDBJ whole genome shotgun (WGS) entry which is preliminary data.</text>
</comment>